<dbReference type="STRING" id="1817867.A3F83_06945"/>
<dbReference type="SUPFAM" id="SSF50939">
    <property type="entry name" value="Sialidases"/>
    <property type="match status" value="1"/>
</dbReference>
<dbReference type="Gene3D" id="2.130.10.10">
    <property type="entry name" value="YVTN repeat-like/Quinoprotein amine dehydrogenase"/>
    <property type="match status" value="3"/>
</dbReference>
<dbReference type="Proteomes" id="UP000179129">
    <property type="component" value="Unassembled WGS sequence"/>
</dbReference>
<dbReference type="InterPro" id="IPR015943">
    <property type="entry name" value="WD40/YVTN_repeat-like_dom_sf"/>
</dbReference>
<proteinExistence type="predicted"/>
<dbReference type="PANTHER" id="PTHR43739">
    <property type="entry name" value="XYLOGLUCANASE (EUROFUNG)"/>
    <property type="match status" value="1"/>
</dbReference>
<reference evidence="3 4" key="1">
    <citation type="journal article" date="2016" name="Nat. Commun.">
        <title>Thousands of microbial genomes shed light on interconnected biogeochemical processes in an aquifer system.</title>
        <authorList>
            <person name="Anantharaman K."/>
            <person name="Brown C.T."/>
            <person name="Hug L.A."/>
            <person name="Sharon I."/>
            <person name="Castelle C.J."/>
            <person name="Probst A.J."/>
            <person name="Thomas B.C."/>
            <person name="Singh A."/>
            <person name="Wilkins M.J."/>
            <person name="Karaoz U."/>
            <person name="Brodie E.L."/>
            <person name="Williams K.H."/>
            <person name="Hubbard S.S."/>
            <person name="Banfield J.F."/>
        </authorList>
    </citation>
    <scope>NUCLEOTIDE SEQUENCE [LARGE SCALE GENOMIC DNA]</scope>
</reference>
<dbReference type="InterPro" id="IPR036278">
    <property type="entry name" value="Sialidase_sf"/>
</dbReference>
<evidence type="ECO:0000313" key="4">
    <source>
        <dbReference type="Proteomes" id="UP000179129"/>
    </source>
</evidence>
<dbReference type="InterPro" id="IPR031778">
    <property type="entry name" value="Sortilin_N"/>
</dbReference>
<accession>A0A1F5YRR3</accession>
<sequence length="819" mass="89517">MQNNNIVLKGLALLAVLALLQFTGCGREMNGGPAEKAASPAAEWKVIGPGGGGGVFLPTISPFDENFVFTHCDMTAAYVSYDGGVNWRSINLWNVPEDFEFDPNNAGTVYTAVRGFSYSEDRGSGLSILYRSEDRGQHWHVIYPDVSKAKYLDELQAVNLKPSEIVEGALDGSIQKVTVDPADSRTIYLGMAPLVSYMAGSGQPVSQPALLVRSTDYGATWKLLAELPGRSVLGIFPGSLDGRPGEINVITERASVRIDAASGELTELPKPAERIIYAESGTGKTGTKIYVITPMRNAGGKISGGVFRSDDWGASWTQVNTGLLLDVPQGEAPQIPSLGVCRTNPDVVYLSSRNGRSVPRDNRDIWIYGIFKTENAGADWKPVLLSNSFGYLGNNYAGSWMDVIYDPGWGGNPIDLGVAPGNPDLCIATDAGRAYRTLDGGKTWQQIYSQNQPDGTVATGGLNVTTCYGVHFDPFDKNHFFISYTDIGLFQTHSGGKSWSSSISGIPNPWVNTCYWVEFDPQVKDRLWSAWGNAHDLPRDKMFGNTGTFERFQGGVAVSEDGGRNWRALTNGIPENTVGTNVLVDPESPQDSRTLYITAFGQGVFKSSDGGASWKEANQGLGDNRCAWQIRRNKEGMLYLLLSRGRKDRGQVTVAGALYTSADQAASWQPVVLPEGENAPHDLQIDPAESSRMYLCCWAVARDDRDVGGGLYRTEDGGKSWKMVFDKVRRVNSAALDPVNPNTIYLNTFQNSAWRSDDRGDSWRRLEGYRFKWGQRAIPDVNNPGMLFLTTYGGSVYYGPAEGVPGAFEEVDNLPKQWW</sequence>
<name>A0A1F5YRR3_9BACT</name>
<evidence type="ECO:0000259" key="2">
    <source>
        <dbReference type="Pfam" id="PF15902"/>
    </source>
</evidence>
<organism evidence="3 4">
    <name type="scientific">Candidatus Glassbacteria bacterium RIFCSPLOWO2_12_FULL_58_11</name>
    <dbReference type="NCBI Taxonomy" id="1817867"/>
    <lineage>
        <taxon>Bacteria</taxon>
        <taxon>Candidatus Glassiibacteriota</taxon>
    </lineage>
</organism>
<dbReference type="PANTHER" id="PTHR43739:SF5">
    <property type="entry name" value="EXO-ALPHA-SIALIDASE"/>
    <property type="match status" value="1"/>
</dbReference>
<dbReference type="Pfam" id="PF15902">
    <property type="entry name" value="Sortilin-Vps10"/>
    <property type="match status" value="1"/>
</dbReference>
<comment type="caution">
    <text evidence="3">The sequence shown here is derived from an EMBL/GenBank/DDBJ whole genome shotgun (WGS) entry which is preliminary data.</text>
</comment>
<feature type="domain" description="Sortilin N-terminal" evidence="2">
    <location>
        <begin position="604"/>
        <end position="750"/>
    </location>
</feature>
<gene>
    <name evidence="3" type="ORF">A3F83_06945</name>
</gene>
<protein>
    <recommendedName>
        <fullName evidence="2">Sortilin N-terminal domain-containing protein</fullName>
    </recommendedName>
</protein>
<dbReference type="CDD" id="cd15482">
    <property type="entry name" value="Sialidase_non-viral"/>
    <property type="match status" value="2"/>
</dbReference>
<dbReference type="EMBL" id="MFIX01000170">
    <property type="protein sequence ID" value="OGG02816.1"/>
    <property type="molecule type" value="Genomic_DNA"/>
</dbReference>
<evidence type="ECO:0000256" key="1">
    <source>
        <dbReference type="ARBA" id="ARBA00022737"/>
    </source>
</evidence>
<evidence type="ECO:0000313" key="3">
    <source>
        <dbReference type="EMBL" id="OGG02816.1"/>
    </source>
</evidence>
<dbReference type="InterPro" id="IPR052025">
    <property type="entry name" value="Xyloglucanase_GH74"/>
</dbReference>
<dbReference type="SUPFAM" id="SSF110296">
    <property type="entry name" value="Oligoxyloglucan reducing end-specific cellobiohydrolase"/>
    <property type="match status" value="2"/>
</dbReference>
<dbReference type="AlphaFoldDB" id="A0A1F5YRR3"/>
<dbReference type="GO" id="GO:0010411">
    <property type="term" value="P:xyloglucan metabolic process"/>
    <property type="evidence" value="ECO:0007669"/>
    <property type="project" value="TreeGrafter"/>
</dbReference>
<keyword evidence="1" id="KW-0677">Repeat</keyword>